<reference evidence="1 2" key="1">
    <citation type="submission" date="2021-11" db="EMBL/GenBank/DDBJ databases">
        <title>Genomic of Niabella pedocola.</title>
        <authorList>
            <person name="Wu T."/>
        </authorList>
    </citation>
    <scope>NUCLEOTIDE SEQUENCE [LARGE SCALE GENOMIC DNA]</scope>
    <source>
        <strain evidence="1 2">JCM 31011</strain>
    </source>
</reference>
<organism evidence="1 2">
    <name type="scientific">Niabella pedocola</name>
    <dbReference type="NCBI Taxonomy" id="1752077"/>
    <lineage>
        <taxon>Bacteria</taxon>
        <taxon>Pseudomonadati</taxon>
        <taxon>Bacteroidota</taxon>
        <taxon>Chitinophagia</taxon>
        <taxon>Chitinophagales</taxon>
        <taxon>Chitinophagaceae</taxon>
        <taxon>Niabella</taxon>
    </lineage>
</organism>
<evidence type="ECO:0000313" key="1">
    <source>
        <dbReference type="EMBL" id="MCD2422806.1"/>
    </source>
</evidence>
<dbReference type="Proteomes" id="UP001199816">
    <property type="component" value="Unassembled WGS sequence"/>
</dbReference>
<gene>
    <name evidence="1" type="ORF">LQ567_08540</name>
</gene>
<proteinExistence type="predicted"/>
<comment type="caution">
    <text evidence="1">The sequence shown here is derived from an EMBL/GenBank/DDBJ whole genome shotgun (WGS) entry which is preliminary data.</text>
</comment>
<keyword evidence="2" id="KW-1185">Reference proteome</keyword>
<evidence type="ECO:0008006" key="3">
    <source>
        <dbReference type="Google" id="ProtNLM"/>
    </source>
</evidence>
<name>A0ABS8PP66_9BACT</name>
<sequence length="202" mass="23768">MKKNSYILTGICGLLSILASCSYPKNFTTDFYARNEPRLEAIKDDFSRLYAQHSFSILFEEKTFTNISFEFNEDSVKYIYHFNINEPAFSDSLKAHRYNAAAVKKLVDDMRTIQCTWIANVDYYEGFQARKLVQMSVRNKALNNKLKGESYCILVFFERPQPFNNKGIFLDRSDRKRRRQINGNLLKRVNDKVGYAINKQYR</sequence>
<dbReference type="RefSeq" id="WP_231004083.1">
    <property type="nucleotide sequence ID" value="NZ_JAJNEC010000005.1"/>
</dbReference>
<evidence type="ECO:0000313" key="2">
    <source>
        <dbReference type="Proteomes" id="UP001199816"/>
    </source>
</evidence>
<dbReference type="PROSITE" id="PS51257">
    <property type="entry name" value="PROKAR_LIPOPROTEIN"/>
    <property type="match status" value="1"/>
</dbReference>
<protein>
    <recommendedName>
        <fullName evidence="3">Lipoprotein</fullName>
    </recommendedName>
</protein>
<accession>A0ABS8PP66</accession>
<dbReference type="EMBL" id="JAJNEC010000005">
    <property type="protein sequence ID" value="MCD2422806.1"/>
    <property type="molecule type" value="Genomic_DNA"/>
</dbReference>